<evidence type="ECO:0000256" key="1">
    <source>
        <dbReference type="SAM" id="MobiDB-lite"/>
    </source>
</evidence>
<dbReference type="EMBL" id="CAJVQB010002258">
    <property type="protein sequence ID" value="CAG8568028.1"/>
    <property type="molecule type" value="Genomic_DNA"/>
</dbReference>
<feature type="compositionally biased region" description="Basic and acidic residues" evidence="1">
    <location>
        <begin position="1"/>
        <end position="11"/>
    </location>
</feature>
<dbReference type="Proteomes" id="UP000789901">
    <property type="component" value="Unassembled WGS sequence"/>
</dbReference>
<organism evidence="2 3">
    <name type="scientific">Gigaspora margarita</name>
    <dbReference type="NCBI Taxonomy" id="4874"/>
    <lineage>
        <taxon>Eukaryota</taxon>
        <taxon>Fungi</taxon>
        <taxon>Fungi incertae sedis</taxon>
        <taxon>Mucoromycota</taxon>
        <taxon>Glomeromycotina</taxon>
        <taxon>Glomeromycetes</taxon>
        <taxon>Diversisporales</taxon>
        <taxon>Gigasporaceae</taxon>
        <taxon>Gigaspora</taxon>
    </lineage>
</organism>
<evidence type="ECO:0000313" key="2">
    <source>
        <dbReference type="EMBL" id="CAG8568028.1"/>
    </source>
</evidence>
<sequence>MDISEESHAFEPNEYFVTPSDVVTGDDDPEATSSPSQINSSAPPNGIHRSPSRWQLIREHVLVENNVPPSPPQSSVLGDDEVEGNYSPTYSPTSTRAESPTVSKNQSNQGNSFRTLRTKAIAQQRLDVHKLEKEIEKIFFKKYSNNAFTGANGSLANNSLSSISTTENVNIWLEILNLLKQWKHVVKLPASSLIFAELSKAFFNYPENFLRIQWCCKLLETRHNAIRNRVYELVEKHLNYTAENSNFPTSITTIHTLIYTFVHTLVVISVGSEITEDVAKLNKKLNGFLERLAAGTLVSIDDEMSIPNSKVQIHKYDTLARCIFLEGLIKCLLVKDVQLRKYVLENLLEASNCW</sequence>
<feature type="compositionally biased region" description="Polar residues" evidence="1">
    <location>
        <begin position="86"/>
        <end position="113"/>
    </location>
</feature>
<keyword evidence="3" id="KW-1185">Reference proteome</keyword>
<proteinExistence type="predicted"/>
<comment type="caution">
    <text evidence="2">The sequence shown here is derived from an EMBL/GenBank/DDBJ whole genome shotgun (WGS) entry which is preliminary data.</text>
</comment>
<feature type="region of interest" description="Disordered" evidence="1">
    <location>
        <begin position="1"/>
        <end position="52"/>
    </location>
</feature>
<gene>
    <name evidence="2" type="ORF">GMARGA_LOCUS5345</name>
</gene>
<feature type="compositionally biased region" description="Polar residues" evidence="1">
    <location>
        <begin position="31"/>
        <end position="43"/>
    </location>
</feature>
<accession>A0ABN7UGM2</accession>
<feature type="region of interest" description="Disordered" evidence="1">
    <location>
        <begin position="65"/>
        <end position="113"/>
    </location>
</feature>
<name>A0ABN7UGM2_GIGMA</name>
<evidence type="ECO:0000313" key="3">
    <source>
        <dbReference type="Proteomes" id="UP000789901"/>
    </source>
</evidence>
<reference evidence="2 3" key="1">
    <citation type="submission" date="2021-06" db="EMBL/GenBank/DDBJ databases">
        <authorList>
            <person name="Kallberg Y."/>
            <person name="Tangrot J."/>
            <person name="Rosling A."/>
        </authorList>
    </citation>
    <scope>NUCLEOTIDE SEQUENCE [LARGE SCALE GENOMIC DNA]</scope>
    <source>
        <strain evidence="2 3">120-4 pot B 10/14</strain>
    </source>
</reference>
<protein>
    <submittedName>
        <fullName evidence="2">11125_t:CDS:1</fullName>
    </submittedName>
</protein>